<dbReference type="InterPro" id="IPR031475">
    <property type="entry name" value="NBD_C"/>
</dbReference>
<accession>A0A132PTC0</accession>
<feature type="domain" description="Four-carbon acid sugar kinase N-terminal" evidence="7">
    <location>
        <begin position="5"/>
        <end position="243"/>
    </location>
</feature>
<dbReference type="InterPro" id="IPR037051">
    <property type="entry name" value="4-carb_acid_sugar_kinase_N_sf"/>
</dbReference>
<dbReference type="GO" id="GO:0005524">
    <property type="term" value="F:ATP binding"/>
    <property type="evidence" value="ECO:0007669"/>
    <property type="project" value="UniProtKB-KW"/>
</dbReference>
<dbReference type="AlphaFoldDB" id="A0A132PTC0"/>
<evidence type="ECO:0000259" key="8">
    <source>
        <dbReference type="Pfam" id="PF17042"/>
    </source>
</evidence>
<comment type="caution">
    <text evidence="9">The sequence shown here is derived from an EMBL/GenBank/DDBJ whole genome shotgun (WGS) entry which is preliminary data.</text>
</comment>
<keyword evidence="4" id="KW-0418">Kinase</keyword>
<dbReference type="SUPFAM" id="SSF142764">
    <property type="entry name" value="YgbK-like"/>
    <property type="match status" value="1"/>
</dbReference>
<keyword evidence="10" id="KW-1185">Reference proteome</keyword>
<evidence type="ECO:0000313" key="9">
    <source>
        <dbReference type="EMBL" id="KWX25589.1"/>
    </source>
</evidence>
<evidence type="ECO:0000256" key="4">
    <source>
        <dbReference type="ARBA" id="ARBA00022777"/>
    </source>
</evidence>
<dbReference type="EMBL" id="LGTW01000002">
    <property type="protein sequence ID" value="KWX25589.1"/>
    <property type="molecule type" value="Genomic_DNA"/>
</dbReference>
<evidence type="ECO:0000256" key="5">
    <source>
        <dbReference type="ARBA" id="ARBA00022840"/>
    </source>
</evidence>
<evidence type="ECO:0000256" key="3">
    <source>
        <dbReference type="ARBA" id="ARBA00022741"/>
    </source>
</evidence>
<evidence type="ECO:0008006" key="11">
    <source>
        <dbReference type="Google" id="ProtNLM"/>
    </source>
</evidence>
<sequence>MVLAAFVADDFTGATDALWQFQRYGLRARLLTSAAELAQENLDADYDVIGIATTARSTTGTGAARVALPALRALAGLKPELLQYKVCSTFDSSPERGNIGSVIAGVGDELGLLWPAPVLPAQPEFGRWTVFANHFASYAGKNYRLDRHEPMRRHPATPVDEADLRLHLGRQLAGEIGVLHVPLLADDTELSVALDERMHSAETAFIVDAVTDTDLARFGVSLRDLQARVGHPLFAVGSGGLSYGYAAALAGSGSRVAPAPAHADVAPPQGPVLAVSGSCSPVTDRQIRTAEDAGWFSAHIDEAGVSERARAALQQGRHSVVYTARGAGTGAAAADLSRRLGTLALGAVGDGLTSRLLVAGGDTSGDIIGMAGVTAIEISSSIDVAGLLCRSFGRNSVLDNAEVVLKGGQVGSDDFFLRVAGQAGMRQ</sequence>
<organism evidence="9 10">
    <name type="scientific">Mycolicibacterium wolinskyi</name>
    <dbReference type="NCBI Taxonomy" id="59750"/>
    <lineage>
        <taxon>Bacteria</taxon>
        <taxon>Bacillati</taxon>
        <taxon>Actinomycetota</taxon>
        <taxon>Actinomycetes</taxon>
        <taxon>Mycobacteriales</taxon>
        <taxon>Mycobacteriaceae</taxon>
        <taxon>Mycolicibacterium</taxon>
    </lineage>
</organism>
<dbReference type="RefSeq" id="WP_067844694.1">
    <property type="nucleotide sequence ID" value="NZ_LGTW01000002.1"/>
</dbReference>
<dbReference type="Pfam" id="PF17042">
    <property type="entry name" value="NBD_C"/>
    <property type="match status" value="1"/>
</dbReference>
<protein>
    <recommendedName>
        <fullName evidence="11">Hrp-dependent type III effector protein</fullName>
    </recommendedName>
</protein>
<keyword evidence="6" id="KW-0119">Carbohydrate metabolism</keyword>
<feature type="domain" description="Four-carbon acid sugar kinase nucleotide binding" evidence="8">
    <location>
        <begin position="273"/>
        <end position="416"/>
    </location>
</feature>
<keyword evidence="5" id="KW-0067">ATP-binding</keyword>
<dbReference type="InterPro" id="IPR042213">
    <property type="entry name" value="NBD_C_sf"/>
</dbReference>
<reference evidence="9 10" key="1">
    <citation type="submission" date="2015-07" db="EMBL/GenBank/DDBJ databases">
        <title>A draft genome sequence of Mycobacterium wolinskyi.</title>
        <authorList>
            <person name="de Man T.J."/>
            <person name="Perry K.A."/>
            <person name="Coulliette A.D."/>
            <person name="Jensen B."/>
            <person name="Toney N.C."/>
            <person name="Limbago B.M."/>
            <person name="Noble-Wang J."/>
        </authorList>
    </citation>
    <scope>NUCLEOTIDE SEQUENCE [LARGE SCALE GENOMIC DNA]</scope>
    <source>
        <strain evidence="9 10">CDC_01</strain>
    </source>
</reference>
<dbReference type="Proteomes" id="UP000070612">
    <property type="component" value="Unassembled WGS sequence"/>
</dbReference>
<dbReference type="Gene3D" id="3.40.50.10840">
    <property type="entry name" value="Putative sugar-binding, N-terminal domain"/>
    <property type="match status" value="1"/>
</dbReference>
<gene>
    <name evidence="9" type="ORF">AFM11_04975</name>
</gene>
<proteinExistence type="inferred from homology"/>
<evidence type="ECO:0000256" key="2">
    <source>
        <dbReference type="ARBA" id="ARBA00022679"/>
    </source>
</evidence>
<evidence type="ECO:0000259" key="7">
    <source>
        <dbReference type="Pfam" id="PF07005"/>
    </source>
</evidence>
<evidence type="ECO:0000256" key="1">
    <source>
        <dbReference type="ARBA" id="ARBA00005715"/>
    </source>
</evidence>
<keyword evidence="2" id="KW-0808">Transferase</keyword>
<name>A0A132PTC0_9MYCO</name>
<dbReference type="GO" id="GO:0016301">
    <property type="term" value="F:kinase activity"/>
    <property type="evidence" value="ECO:0007669"/>
    <property type="project" value="UniProtKB-KW"/>
</dbReference>
<dbReference type="PATRIC" id="fig|59750.3.peg.2876"/>
<evidence type="ECO:0000313" key="10">
    <source>
        <dbReference type="Proteomes" id="UP000070612"/>
    </source>
</evidence>
<keyword evidence="3" id="KW-0547">Nucleotide-binding</keyword>
<dbReference type="Pfam" id="PF07005">
    <property type="entry name" value="SBD_N"/>
    <property type="match status" value="1"/>
</dbReference>
<evidence type="ECO:0000256" key="6">
    <source>
        <dbReference type="ARBA" id="ARBA00023277"/>
    </source>
</evidence>
<dbReference type="Gene3D" id="3.40.980.20">
    <property type="entry name" value="Four-carbon acid sugar kinase, nucleotide binding domain"/>
    <property type="match status" value="1"/>
</dbReference>
<comment type="similarity">
    <text evidence="1">Belongs to the four-carbon acid sugar kinase family.</text>
</comment>
<dbReference type="InterPro" id="IPR010737">
    <property type="entry name" value="4-carb_acid_sugar_kinase_N"/>
</dbReference>